<accession>A6HF78</accession>
<protein>
    <submittedName>
        <fullName evidence="1">RCG35117</fullName>
    </submittedName>
</protein>
<evidence type="ECO:0000313" key="2">
    <source>
        <dbReference type="Proteomes" id="UP000234681"/>
    </source>
</evidence>
<dbReference type="EMBL" id="CH473948">
    <property type="protein sequence ID" value="EDM04683.1"/>
    <property type="molecule type" value="Genomic_DNA"/>
</dbReference>
<dbReference type="Proteomes" id="UP000234681">
    <property type="component" value="Chromosome 10"/>
</dbReference>
<dbReference type="AlphaFoldDB" id="A6HF78"/>
<proteinExistence type="predicted"/>
<sequence>MLGTLHQHRANSAALQTGPRCIQAHPDLRHGLHSSTPCSLSLYVTS</sequence>
<name>A6HF78_RAT</name>
<organism evidence="1 2">
    <name type="scientific">Rattus norvegicus</name>
    <name type="common">Rat</name>
    <dbReference type="NCBI Taxonomy" id="10116"/>
    <lineage>
        <taxon>Eukaryota</taxon>
        <taxon>Metazoa</taxon>
        <taxon>Chordata</taxon>
        <taxon>Craniata</taxon>
        <taxon>Vertebrata</taxon>
        <taxon>Euteleostomi</taxon>
        <taxon>Mammalia</taxon>
        <taxon>Eutheria</taxon>
        <taxon>Euarchontoglires</taxon>
        <taxon>Glires</taxon>
        <taxon>Rodentia</taxon>
        <taxon>Myomorpha</taxon>
        <taxon>Muroidea</taxon>
        <taxon>Muridae</taxon>
        <taxon>Murinae</taxon>
        <taxon>Rattus</taxon>
    </lineage>
</organism>
<reference evidence="1 2" key="1">
    <citation type="submission" date="2005-07" db="EMBL/GenBank/DDBJ databases">
        <authorList>
            <person name="Mural R.J."/>
            <person name="Li P.W."/>
            <person name="Adams M.D."/>
            <person name="Amanatides P.G."/>
            <person name="Baden-Tillson H."/>
            <person name="Barnstead M."/>
            <person name="Chin S.H."/>
            <person name="Dew I."/>
            <person name="Evans C.A."/>
            <person name="Ferriera S."/>
            <person name="Flanigan M."/>
            <person name="Fosler C."/>
            <person name="Glodek A."/>
            <person name="Gu Z."/>
            <person name="Holt R.A."/>
            <person name="Jennings D."/>
            <person name="Kraft C.L."/>
            <person name="Lu F."/>
            <person name="Nguyen T."/>
            <person name="Nusskern D.R."/>
            <person name="Pfannkoch C.M."/>
            <person name="Sitter C."/>
            <person name="Sutton G.G."/>
            <person name="Venter J.C."/>
            <person name="Wang Z."/>
            <person name="Woodage T."/>
            <person name="Zheng X.H."/>
            <person name="Zhong F."/>
        </authorList>
    </citation>
    <scope>NUCLEOTIDE SEQUENCE [LARGE SCALE GENOMIC DNA]</scope>
    <source>
        <strain>BN</strain>
        <strain evidence="2">Sprague-Dawley</strain>
    </source>
</reference>
<evidence type="ECO:0000313" key="1">
    <source>
        <dbReference type="EMBL" id="EDM04683.1"/>
    </source>
</evidence>
<gene>
    <name evidence="1" type="ORF">rCG_35117</name>
</gene>